<name>A0ABY5AGU9_9ACTO</name>
<sequence>MTAGSHIQAQNPNSSGNILSLDFGGSRVKSVVLCPQGTTLSPFIVEEIPYPFAPSDMLATISNHARNHIVDIERITVGIPGIVRDGVVIHTPHYIRPAGPGGQVDVELEALWDHCQLQDAIEITTTRPALVVNDALIAAAAVIAGTGSELVLTFGTGLGVAFAVNGRLTEHIEVSHAPSPLGGTFDDIAGAINTADADADQWSAQVCAIVAALWPMYRWDRLYIGGGNALKLNAIARNMLQERAATFVDYEAGARGGARAWTYMGTR</sequence>
<keyword evidence="2" id="KW-1185">Reference proteome</keyword>
<reference evidence="1" key="1">
    <citation type="submission" date="2022-06" db="EMBL/GenBank/DDBJ databases">
        <title>Complete Genome Sequence of Arcanobacterium pinnipediorum strain DSM 28752 isolated from a harbour seal.</title>
        <authorList>
            <person name="Borowiak M."/>
            <person name="Kreitlow A."/>
            <person name="Alssahen M."/>
            <person name="Malorny B."/>
            <person name="Laemmler C."/>
            <person name="Prenger-Berninghoff E."/>
            <person name="Siebert U."/>
            <person name="Ploetz M."/>
            <person name="Abdulmawjood A."/>
        </authorList>
    </citation>
    <scope>NUCLEOTIDE SEQUENCE</scope>
    <source>
        <strain evidence="1">DSM 28752</strain>
    </source>
</reference>
<evidence type="ECO:0000313" key="2">
    <source>
        <dbReference type="Proteomes" id="UP001056109"/>
    </source>
</evidence>
<dbReference type="Gene3D" id="3.30.420.40">
    <property type="match status" value="2"/>
</dbReference>
<evidence type="ECO:0000313" key="1">
    <source>
        <dbReference type="EMBL" id="USR79065.1"/>
    </source>
</evidence>
<dbReference type="SUPFAM" id="SSF53067">
    <property type="entry name" value="Actin-like ATPase domain"/>
    <property type="match status" value="1"/>
</dbReference>
<protein>
    <submittedName>
        <fullName evidence="1">ROK family protein</fullName>
    </submittedName>
</protein>
<dbReference type="EMBL" id="CP099547">
    <property type="protein sequence ID" value="USR79065.1"/>
    <property type="molecule type" value="Genomic_DNA"/>
</dbReference>
<dbReference type="Proteomes" id="UP001056109">
    <property type="component" value="Chromosome"/>
</dbReference>
<organism evidence="1 2">
    <name type="scientific">Arcanobacterium pinnipediorum</name>
    <dbReference type="NCBI Taxonomy" id="1503041"/>
    <lineage>
        <taxon>Bacteria</taxon>
        <taxon>Bacillati</taxon>
        <taxon>Actinomycetota</taxon>
        <taxon>Actinomycetes</taxon>
        <taxon>Actinomycetales</taxon>
        <taxon>Actinomycetaceae</taxon>
        <taxon>Arcanobacterium</taxon>
    </lineage>
</organism>
<dbReference type="RefSeq" id="WP_252672942.1">
    <property type="nucleotide sequence ID" value="NZ_CP099547.1"/>
</dbReference>
<dbReference type="InterPro" id="IPR043129">
    <property type="entry name" value="ATPase_NBD"/>
</dbReference>
<gene>
    <name evidence="1" type="ORF">NG665_06650</name>
</gene>
<accession>A0ABY5AGU9</accession>
<proteinExistence type="predicted"/>